<accession>A0ABP9JZ43</accession>
<protein>
    <submittedName>
        <fullName evidence="2">Uncharacterized protein</fullName>
    </submittedName>
</protein>
<evidence type="ECO:0000256" key="1">
    <source>
        <dbReference type="SAM" id="Phobius"/>
    </source>
</evidence>
<keyword evidence="1" id="KW-0472">Membrane</keyword>
<keyword evidence="3" id="KW-1185">Reference proteome</keyword>
<dbReference type="Proteomes" id="UP001500603">
    <property type="component" value="Unassembled WGS sequence"/>
</dbReference>
<dbReference type="EMBL" id="BAABJM010000001">
    <property type="protein sequence ID" value="GAA5045797.1"/>
    <property type="molecule type" value="Genomic_DNA"/>
</dbReference>
<comment type="caution">
    <text evidence="2">The sequence shown here is derived from an EMBL/GenBank/DDBJ whole genome shotgun (WGS) entry which is preliminary data.</text>
</comment>
<keyword evidence="1" id="KW-1133">Transmembrane helix</keyword>
<sequence length="109" mass="11583">MTVVFGVSVAVVEVVDVVAVFNGIVATVGAVDVRMVGMFDVFGWLALVVVIFVFAVQMPVVGVVDVVAVLNGHVTAIRSVHMIVTGVLLMRCSHLTSLFLDIGQVKRDD</sequence>
<evidence type="ECO:0000313" key="3">
    <source>
        <dbReference type="Proteomes" id="UP001500603"/>
    </source>
</evidence>
<proteinExistence type="predicted"/>
<reference evidence="3" key="1">
    <citation type="journal article" date="2019" name="Int. J. Syst. Evol. Microbiol.">
        <title>The Global Catalogue of Microorganisms (GCM) 10K type strain sequencing project: providing services to taxonomists for standard genome sequencing and annotation.</title>
        <authorList>
            <consortium name="The Broad Institute Genomics Platform"/>
            <consortium name="The Broad Institute Genome Sequencing Center for Infectious Disease"/>
            <person name="Wu L."/>
            <person name="Ma J."/>
        </authorList>
    </citation>
    <scope>NUCLEOTIDE SEQUENCE [LARGE SCALE GENOMIC DNA]</scope>
    <source>
        <strain evidence="3">JCM 18298</strain>
    </source>
</reference>
<feature type="transmembrane region" description="Helical" evidence="1">
    <location>
        <begin position="6"/>
        <end position="29"/>
    </location>
</feature>
<gene>
    <name evidence="2" type="ORF">GCM10023318_10550</name>
</gene>
<keyword evidence="1" id="KW-0812">Transmembrane</keyword>
<evidence type="ECO:0000313" key="2">
    <source>
        <dbReference type="EMBL" id="GAA5045797.1"/>
    </source>
</evidence>
<feature type="transmembrane region" description="Helical" evidence="1">
    <location>
        <begin position="41"/>
        <end position="60"/>
    </location>
</feature>
<organism evidence="2 3">
    <name type="scientific">Nocardia callitridis</name>
    <dbReference type="NCBI Taxonomy" id="648753"/>
    <lineage>
        <taxon>Bacteria</taxon>
        <taxon>Bacillati</taxon>
        <taxon>Actinomycetota</taxon>
        <taxon>Actinomycetes</taxon>
        <taxon>Mycobacteriales</taxon>
        <taxon>Nocardiaceae</taxon>
        <taxon>Nocardia</taxon>
    </lineage>
</organism>
<name>A0ABP9JZ43_9NOCA</name>